<reference evidence="2 3" key="1">
    <citation type="submission" date="2016-11" db="EMBL/GenBank/DDBJ databases">
        <title>Draft Genome Assembly of Colletotrichum chlorophyti a pathogen of herbaceous plants.</title>
        <authorList>
            <person name="Gan P."/>
            <person name="Narusaka M."/>
            <person name="Tsushima A."/>
            <person name="Narusaka Y."/>
            <person name="Takano Y."/>
            <person name="Shirasu K."/>
        </authorList>
    </citation>
    <scope>NUCLEOTIDE SEQUENCE [LARGE SCALE GENOMIC DNA]</scope>
    <source>
        <strain evidence="2 3">NTL11</strain>
    </source>
</reference>
<feature type="domain" description="Enoyl reductase (ER)" evidence="1">
    <location>
        <begin position="7"/>
        <end position="323"/>
    </location>
</feature>
<dbReference type="Pfam" id="PF13602">
    <property type="entry name" value="ADH_zinc_N_2"/>
    <property type="match status" value="1"/>
</dbReference>
<dbReference type="Gene3D" id="3.40.50.720">
    <property type="entry name" value="NAD(P)-binding Rossmann-like Domain"/>
    <property type="match status" value="1"/>
</dbReference>
<dbReference type="PANTHER" id="PTHR44013">
    <property type="entry name" value="ZINC-TYPE ALCOHOL DEHYDROGENASE-LIKE PROTEIN C16A3.02C"/>
    <property type="match status" value="1"/>
</dbReference>
<dbReference type="InterPro" id="IPR036291">
    <property type="entry name" value="NAD(P)-bd_dom_sf"/>
</dbReference>
<dbReference type="InterPro" id="IPR011032">
    <property type="entry name" value="GroES-like_sf"/>
</dbReference>
<keyword evidence="3" id="KW-1185">Reference proteome</keyword>
<dbReference type="Proteomes" id="UP000186583">
    <property type="component" value="Unassembled WGS sequence"/>
</dbReference>
<gene>
    <name evidence="2" type="ORF">CCHL11_00231</name>
</gene>
<name>A0A1Q8RUL7_9PEZI</name>
<dbReference type="Gene3D" id="3.90.180.10">
    <property type="entry name" value="Medium-chain alcohol dehydrogenases, catalytic domain"/>
    <property type="match status" value="1"/>
</dbReference>
<dbReference type="Pfam" id="PF08240">
    <property type="entry name" value="ADH_N"/>
    <property type="match status" value="1"/>
</dbReference>
<dbReference type="AlphaFoldDB" id="A0A1Q8RUL7"/>
<evidence type="ECO:0000313" key="2">
    <source>
        <dbReference type="EMBL" id="OLN88075.1"/>
    </source>
</evidence>
<proteinExistence type="predicted"/>
<dbReference type="InterPro" id="IPR020843">
    <property type="entry name" value="ER"/>
</dbReference>
<dbReference type="CDD" id="cd08267">
    <property type="entry name" value="MDR1"/>
    <property type="match status" value="1"/>
</dbReference>
<dbReference type="EMBL" id="MPGH01000088">
    <property type="protein sequence ID" value="OLN88075.1"/>
    <property type="molecule type" value="Genomic_DNA"/>
</dbReference>
<dbReference type="GO" id="GO:0016491">
    <property type="term" value="F:oxidoreductase activity"/>
    <property type="evidence" value="ECO:0007669"/>
    <property type="project" value="InterPro"/>
</dbReference>
<accession>A0A1Q8RUL7</accession>
<dbReference type="STRING" id="708187.A0A1Q8RUL7"/>
<evidence type="ECO:0000259" key="1">
    <source>
        <dbReference type="SMART" id="SM00829"/>
    </source>
</evidence>
<dbReference type="SMART" id="SM00829">
    <property type="entry name" value="PKS_ER"/>
    <property type="match status" value="1"/>
</dbReference>
<dbReference type="PANTHER" id="PTHR44013:SF1">
    <property type="entry name" value="ZINC-TYPE ALCOHOL DEHYDROGENASE-LIKE PROTEIN C16A3.02C"/>
    <property type="match status" value="1"/>
</dbReference>
<dbReference type="InterPro" id="IPR013154">
    <property type="entry name" value="ADH-like_N"/>
</dbReference>
<protein>
    <submittedName>
        <fullName evidence="2">Zinc-type alcohol dehydrogenase-like protein C16A3.02c 1</fullName>
    </submittedName>
</protein>
<organism evidence="2 3">
    <name type="scientific">Colletotrichum chlorophyti</name>
    <dbReference type="NCBI Taxonomy" id="708187"/>
    <lineage>
        <taxon>Eukaryota</taxon>
        <taxon>Fungi</taxon>
        <taxon>Dikarya</taxon>
        <taxon>Ascomycota</taxon>
        <taxon>Pezizomycotina</taxon>
        <taxon>Sordariomycetes</taxon>
        <taxon>Hypocreomycetidae</taxon>
        <taxon>Glomerellales</taxon>
        <taxon>Glomerellaceae</taxon>
        <taxon>Colletotrichum</taxon>
    </lineage>
</organism>
<dbReference type="SUPFAM" id="SSF51735">
    <property type="entry name" value="NAD(P)-binding Rossmann-fold domains"/>
    <property type="match status" value="1"/>
</dbReference>
<dbReference type="SUPFAM" id="SSF50129">
    <property type="entry name" value="GroES-like"/>
    <property type="match status" value="1"/>
</dbReference>
<dbReference type="OrthoDB" id="201656at2759"/>
<evidence type="ECO:0000313" key="3">
    <source>
        <dbReference type="Proteomes" id="UP000186583"/>
    </source>
</evidence>
<comment type="caution">
    <text evidence="2">The sequence shown here is derived from an EMBL/GenBank/DDBJ whole genome shotgun (WGS) entry which is preliminary data.</text>
</comment>
<dbReference type="InterPro" id="IPR052733">
    <property type="entry name" value="Chloroplast_QOR"/>
</dbReference>
<sequence>MALHRRRHRENIKINHEANLPKSAEPLHQGHTLVKVAYASLNHLEYKVAEMPLASAVFSKPATPGLDFSGTVVATTLNSLKPGQRVFGRTEPRTCGTLAEYVVVGKSGVAALPAGVSLRDAACVGICGVAALQSLAPFVGPGSSVLINGGSSVVGEFAIQIAKALECENITTICSGKNAELCRSLGADNVIDHRSEDPVAVLNQAGRTYSHILDTVFSNSDLYWQCHHFLGQRGTYVSVGLPIKLQAFRTLFTIYILPRFLGGGRRKFRFHSVTANPEDLEQLGRWIAEGRLKAVIDEEYELEDADRAYGRLKSGRASGKLVVRVCGEDVLSS</sequence>